<keyword evidence="3 7" id="KW-0812">Transmembrane</keyword>
<keyword evidence="5 7" id="KW-1133">Transmembrane helix</keyword>
<keyword evidence="6 7" id="KW-0472">Membrane</keyword>
<dbReference type="PANTHER" id="PTHR11706">
    <property type="entry name" value="SOLUTE CARRIER PROTEIN FAMILY 11 MEMBER"/>
    <property type="match status" value="1"/>
</dbReference>
<dbReference type="NCBIfam" id="NF037982">
    <property type="entry name" value="Nramp_1"/>
    <property type="match status" value="1"/>
</dbReference>
<dbReference type="PANTHER" id="PTHR11706:SF33">
    <property type="entry name" value="NATURAL RESISTANCE-ASSOCIATED MACROPHAGE PROTEIN 2"/>
    <property type="match status" value="1"/>
</dbReference>
<name>A0A081PFW0_9SPHI</name>
<gene>
    <name evidence="8" type="ORF">N180_18035</name>
</gene>
<dbReference type="InterPro" id="IPR001046">
    <property type="entry name" value="NRAMP_fam"/>
</dbReference>
<dbReference type="eggNOG" id="COG1914">
    <property type="taxonomic scope" value="Bacteria"/>
</dbReference>
<dbReference type="AlphaFoldDB" id="A0A081PFW0"/>
<organism evidence="8 9">
    <name type="scientific">Pedobacter antarcticus 4BY</name>
    <dbReference type="NCBI Taxonomy" id="1358423"/>
    <lineage>
        <taxon>Bacteria</taxon>
        <taxon>Pseudomonadati</taxon>
        <taxon>Bacteroidota</taxon>
        <taxon>Sphingobacteriia</taxon>
        <taxon>Sphingobacteriales</taxon>
        <taxon>Sphingobacteriaceae</taxon>
        <taxon>Pedobacter</taxon>
    </lineage>
</organism>
<reference evidence="8 9" key="1">
    <citation type="journal article" date="1992" name="Int. J. Syst. Bacteriol.">
        <title>Sphingobacterium antarcticus sp. nov. a Psychrotrophic Bacterium from the Soils of Schirmacher Oasis, Antarctica.</title>
        <authorList>
            <person name="Shivaji S."/>
            <person name="Ray M.K."/>
            <person name="Rao N.S."/>
            <person name="Saiserr L."/>
            <person name="Jagannadham M.V."/>
            <person name="Kumar G.S."/>
            <person name="Reddy G."/>
            <person name="Bhargava P.M."/>
        </authorList>
    </citation>
    <scope>NUCLEOTIDE SEQUENCE [LARGE SCALE GENOMIC DNA]</scope>
    <source>
        <strain evidence="8 9">4BY</strain>
    </source>
</reference>
<protein>
    <submittedName>
        <fullName evidence="8">Iron transporter</fullName>
    </submittedName>
</protein>
<dbReference type="GO" id="GO:0015086">
    <property type="term" value="F:cadmium ion transmembrane transporter activity"/>
    <property type="evidence" value="ECO:0007669"/>
    <property type="project" value="TreeGrafter"/>
</dbReference>
<feature type="transmembrane region" description="Helical" evidence="7">
    <location>
        <begin position="378"/>
        <end position="397"/>
    </location>
</feature>
<evidence type="ECO:0000313" key="9">
    <source>
        <dbReference type="Proteomes" id="UP000028007"/>
    </source>
</evidence>
<evidence type="ECO:0000256" key="2">
    <source>
        <dbReference type="ARBA" id="ARBA00022448"/>
    </source>
</evidence>
<keyword evidence="2" id="KW-0813">Transport</keyword>
<feature type="transmembrane region" description="Helical" evidence="7">
    <location>
        <begin position="113"/>
        <end position="138"/>
    </location>
</feature>
<feature type="transmembrane region" description="Helical" evidence="7">
    <location>
        <begin position="82"/>
        <end position="101"/>
    </location>
</feature>
<dbReference type="GO" id="GO:0005886">
    <property type="term" value="C:plasma membrane"/>
    <property type="evidence" value="ECO:0007669"/>
    <property type="project" value="TreeGrafter"/>
</dbReference>
<dbReference type="GO" id="GO:0015293">
    <property type="term" value="F:symporter activity"/>
    <property type="evidence" value="ECO:0007669"/>
    <property type="project" value="UniProtKB-KW"/>
</dbReference>
<sequence>MLRKVKKFLKALGPGVVTGASDDDPSGIATYSQAGAKYGLATLWTVLITFPLMAAIQEICARIGLVTAVGLTTTLKKHYSKFVLYLMILFSVPAIILNIGADIAGMGAVAHLIFPAVHAMIFSVLFTAILLFFIIYLPYSKFVSVLKYLCLTLLLYIIVPFFTKPDWGAVLKATFIPTIKWDKDFIGMLVAILGTTISPYLFFWQTAMEAEDVKAVKRQVMINKRLVNINGDHRTRSENKTRENRLMGLLIQKMGLDVNLGMLLSNMIMFFTILATGTALYSQGIRQIDTVEQAAKALEPVAGRASYLLFALGVIGTGFLAIPVLSGSLSYIVSETFGWKGNLDKKFHQAKPFYAIIIISVVIGLLLNYIGISPVDALLYTAILYGLTSPVIIAILLHIANNKKIMGEYTNGKLSNFLGFATLLVMSVSAVFLIYLQFTS</sequence>
<feature type="transmembrane region" description="Helical" evidence="7">
    <location>
        <begin position="185"/>
        <end position="204"/>
    </location>
</feature>
<comment type="caution">
    <text evidence="8">The sequence shown here is derived from an EMBL/GenBank/DDBJ whole genome shotgun (WGS) entry which is preliminary data.</text>
</comment>
<comment type="subcellular location">
    <subcellularLocation>
        <location evidence="1">Membrane</location>
        <topology evidence="1">Multi-pass membrane protein</topology>
    </subcellularLocation>
</comment>
<proteinExistence type="predicted"/>
<evidence type="ECO:0000256" key="7">
    <source>
        <dbReference type="SAM" id="Phobius"/>
    </source>
</evidence>
<evidence type="ECO:0000256" key="4">
    <source>
        <dbReference type="ARBA" id="ARBA00022847"/>
    </source>
</evidence>
<dbReference type="EMBL" id="JNFF01000070">
    <property type="protein sequence ID" value="KEQ29583.1"/>
    <property type="molecule type" value="Genomic_DNA"/>
</dbReference>
<dbReference type="GO" id="GO:0005384">
    <property type="term" value="F:manganese ion transmembrane transporter activity"/>
    <property type="evidence" value="ECO:0007669"/>
    <property type="project" value="TreeGrafter"/>
</dbReference>
<evidence type="ECO:0000256" key="5">
    <source>
        <dbReference type="ARBA" id="ARBA00022989"/>
    </source>
</evidence>
<dbReference type="Pfam" id="PF01566">
    <property type="entry name" value="Nramp"/>
    <property type="match status" value="1"/>
</dbReference>
<dbReference type="OrthoDB" id="9787548at2"/>
<feature type="transmembrane region" description="Helical" evidence="7">
    <location>
        <begin position="307"/>
        <end position="332"/>
    </location>
</feature>
<keyword evidence="4" id="KW-0769">Symport</keyword>
<feature type="transmembrane region" description="Helical" evidence="7">
    <location>
        <begin position="145"/>
        <end position="163"/>
    </location>
</feature>
<dbReference type="GO" id="GO:0034755">
    <property type="term" value="P:iron ion transmembrane transport"/>
    <property type="evidence" value="ECO:0007669"/>
    <property type="project" value="TreeGrafter"/>
</dbReference>
<feature type="transmembrane region" description="Helical" evidence="7">
    <location>
        <begin position="260"/>
        <end position="281"/>
    </location>
</feature>
<accession>A0A081PFW0</accession>
<feature type="transmembrane region" description="Helical" evidence="7">
    <location>
        <begin position="353"/>
        <end position="372"/>
    </location>
</feature>
<evidence type="ECO:0000313" key="8">
    <source>
        <dbReference type="EMBL" id="KEQ29583.1"/>
    </source>
</evidence>
<keyword evidence="9" id="KW-1185">Reference proteome</keyword>
<evidence type="ECO:0000256" key="6">
    <source>
        <dbReference type="ARBA" id="ARBA00023136"/>
    </source>
</evidence>
<evidence type="ECO:0000256" key="3">
    <source>
        <dbReference type="ARBA" id="ARBA00022692"/>
    </source>
</evidence>
<feature type="transmembrane region" description="Helical" evidence="7">
    <location>
        <begin position="417"/>
        <end position="438"/>
    </location>
</feature>
<evidence type="ECO:0000256" key="1">
    <source>
        <dbReference type="ARBA" id="ARBA00004141"/>
    </source>
</evidence>
<dbReference type="Proteomes" id="UP000028007">
    <property type="component" value="Unassembled WGS sequence"/>
</dbReference>
<dbReference type="RefSeq" id="WP_037441779.1">
    <property type="nucleotide sequence ID" value="NZ_JNFF01000070.1"/>
</dbReference>